<dbReference type="SUPFAM" id="SSF49313">
    <property type="entry name" value="Cadherin-like"/>
    <property type="match status" value="5"/>
</dbReference>
<dbReference type="Gene3D" id="2.60.40.60">
    <property type="entry name" value="Cadherins"/>
    <property type="match status" value="5"/>
</dbReference>
<dbReference type="InterPro" id="IPR039808">
    <property type="entry name" value="Cadherin"/>
</dbReference>
<evidence type="ECO:0000256" key="6">
    <source>
        <dbReference type="ARBA" id="ARBA00022837"/>
    </source>
</evidence>
<evidence type="ECO:0000313" key="14">
    <source>
        <dbReference type="Proteomes" id="UP000242913"/>
    </source>
</evidence>
<feature type="domain" description="Cadherin" evidence="12">
    <location>
        <begin position="462"/>
        <end position="544"/>
    </location>
</feature>
<proteinExistence type="predicted"/>
<dbReference type="InterPro" id="IPR002126">
    <property type="entry name" value="Cadherin-like_dom"/>
</dbReference>
<dbReference type="CDD" id="cd11304">
    <property type="entry name" value="Cadherin_repeat"/>
    <property type="match status" value="4"/>
</dbReference>
<dbReference type="PANTHER" id="PTHR24027:SF438">
    <property type="entry name" value="CADHERIN 23"/>
    <property type="match status" value="1"/>
</dbReference>
<dbReference type="GO" id="GO:0008013">
    <property type="term" value="F:beta-catenin binding"/>
    <property type="evidence" value="ECO:0007669"/>
    <property type="project" value="TreeGrafter"/>
</dbReference>
<evidence type="ECO:0000256" key="1">
    <source>
        <dbReference type="ARBA" id="ARBA00004251"/>
    </source>
</evidence>
<dbReference type="SMART" id="SM00112">
    <property type="entry name" value="CA"/>
    <property type="match status" value="5"/>
</dbReference>
<keyword evidence="14" id="KW-1185">Reference proteome</keyword>
<feature type="domain" description="Cadherin" evidence="12">
    <location>
        <begin position="404"/>
        <end position="444"/>
    </location>
</feature>
<dbReference type="GO" id="GO:0005509">
    <property type="term" value="F:calcium ion binding"/>
    <property type="evidence" value="ECO:0007669"/>
    <property type="project" value="UniProtKB-UniRule"/>
</dbReference>
<dbReference type="InterPro" id="IPR015919">
    <property type="entry name" value="Cadherin-like_sf"/>
</dbReference>
<dbReference type="PROSITE" id="PS00232">
    <property type="entry name" value="CADHERIN_1"/>
    <property type="match status" value="1"/>
</dbReference>
<evidence type="ECO:0000256" key="4">
    <source>
        <dbReference type="ARBA" id="ARBA00022729"/>
    </source>
</evidence>
<dbReference type="GO" id="GO:0007156">
    <property type="term" value="P:homophilic cell adhesion via plasma membrane adhesion molecules"/>
    <property type="evidence" value="ECO:0007669"/>
    <property type="project" value="InterPro"/>
</dbReference>
<evidence type="ECO:0000313" key="13">
    <source>
        <dbReference type="EMBL" id="OZC08216.1"/>
    </source>
</evidence>
<dbReference type="GO" id="GO:0016477">
    <property type="term" value="P:cell migration"/>
    <property type="evidence" value="ECO:0007669"/>
    <property type="project" value="TreeGrafter"/>
</dbReference>
<keyword evidence="10" id="KW-0325">Glycoprotein</keyword>
<keyword evidence="3" id="KW-0812">Transmembrane</keyword>
<dbReference type="PANTHER" id="PTHR24027">
    <property type="entry name" value="CADHERIN-23"/>
    <property type="match status" value="1"/>
</dbReference>
<evidence type="ECO:0000256" key="10">
    <source>
        <dbReference type="ARBA" id="ARBA00023180"/>
    </source>
</evidence>
<evidence type="ECO:0000256" key="11">
    <source>
        <dbReference type="PROSITE-ProRule" id="PRU00043"/>
    </source>
</evidence>
<dbReference type="FunFam" id="2.60.40.60:FF:000033">
    <property type="entry name" value="FAT atypical cadherin 1"/>
    <property type="match status" value="1"/>
</dbReference>
<dbReference type="FunFam" id="2.60.40.60:FF:000007">
    <property type="entry name" value="Protocadherin alpha 2"/>
    <property type="match status" value="1"/>
</dbReference>
<comment type="subcellular location">
    <subcellularLocation>
        <location evidence="1">Cell membrane</location>
        <topology evidence="1">Single-pass type I membrane protein</topology>
    </subcellularLocation>
</comment>
<keyword evidence="6 11" id="KW-0106">Calcium</keyword>
<keyword evidence="9" id="KW-0472">Membrane</keyword>
<evidence type="ECO:0000256" key="5">
    <source>
        <dbReference type="ARBA" id="ARBA00022737"/>
    </source>
</evidence>
<feature type="domain" description="Cadherin" evidence="12">
    <location>
        <begin position="18"/>
        <end position="121"/>
    </location>
</feature>
<dbReference type="PROSITE" id="PS50268">
    <property type="entry name" value="CADHERIN_2"/>
    <property type="match status" value="5"/>
</dbReference>
<protein>
    <submittedName>
        <fullName evidence="13">Cadherin domain protein</fullName>
    </submittedName>
</protein>
<sequence>MFMYQVLIIITIFQDIICEKKRVFNISEQAAIGHIIGYFNGTPSDGITANFYIVYPDNTGETEKYLAVEEVSGEIRVLRELDHERRTSYHLIAVPVDNRSNGETVHVVVNVIDENDNTPTFPVSSIDVAISEFAALNSEISIPPAVDNDSPPLSVIKYHILSGNVNNAFRLSSKRINSMLYVDLVVNGQLDREYRGQYELLIEALDGGDPPNSGKMLVNVTVLDANDNAPEFSQNKYYASIPWNAPMDYVVATVHAVDADLDENARVAYSIAKSRADLKLPFQIDGETGVVRVSDSKLLVSEAVYQLLIVASDHGLPQPLESTTFLTVTVQSSNQSQLNFDIFWLTNSNKPQVYENITIGHVVARIAVQNVPQESELLVNGCDALCIKETDSSGVYLILACGSFDREQKSEYNLFFTMKSHGRQLLKIPVFFEVLDVNDNAPKFEKSIVQVRFNRSTLHHKLVQIQASDPDHGENGRIHYTLSGTNLFEIESETGILNVHENFDCSPEEHRFRVRAEDSGIPPLSSTVDVIAQVIDSSDRPPIFSKPLYDITVKEDAEPGTCLLKVRYHFPFIIIK</sequence>
<dbReference type="GO" id="GO:0016342">
    <property type="term" value="C:catenin complex"/>
    <property type="evidence" value="ECO:0007669"/>
    <property type="project" value="TreeGrafter"/>
</dbReference>
<keyword evidence="2" id="KW-1003">Cell membrane</keyword>
<evidence type="ECO:0000259" key="12">
    <source>
        <dbReference type="PROSITE" id="PS50268"/>
    </source>
</evidence>
<feature type="domain" description="Cadherin" evidence="12">
    <location>
        <begin position="122"/>
        <end position="232"/>
    </location>
</feature>
<dbReference type="PRINTS" id="PR00205">
    <property type="entry name" value="CADHERIN"/>
</dbReference>
<evidence type="ECO:0000256" key="3">
    <source>
        <dbReference type="ARBA" id="ARBA00022692"/>
    </source>
</evidence>
<dbReference type="FunFam" id="2.60.40.60:FF:000116">
    <property type="entry name" value="Dachsous cadherin-related 2"/>
    <property type="match status" value="1"/>
</dbReference>
<dbReference type="GO" id="GO:0045296">
    <property type="term" value="F:cadherin binding"/>
    <property type="evidence" value="ECO:0007669"/>
    <property type="project" value="TreeGrafter"/>
</dbReference>
<feature type="domain" description="Cadherin" evidence="12">
    <location>
        <begin position="233"/>
        <end position="353"/>
    </location>
</feature>
<name>A0A238BTJ4_9BILA</name>
<evidence type="ECO:0000256" key="7">
    <source>
        <dbReference type="ARBA" id="ARBA00022889"/>
    </source>
</evidence>
<evidence type="ECO:0000256" key="9">
    <source>
        <dbReference type="ARBA" id="ARBA00023136"/>
    </source>
</evidence>
<accession>A0A238BTJ4</accession>
<evidence type="ECO:0000256" key="2">
    <source>
        <dbReference type="ARBA" id="ARBA00022475"/>
    </source>
</evidence>
<dbReference type="EMBL" id="KZ270012">
    <property type="protein sequence ID" value="OZC08216.1"/>
    <property type="molecule type" value="Genomic_DNA"/>
</dbReference>
<organism evidence="13 14">
    <name type="scientific">Onchocerca flexuosa</name>
    <dbReference type="NCBI Taxonomy" id="387005"/>
    <lineage>
        <taxon>Eukaryota</taxon>
        <taxon>Metazoa</taxon>
        <taxon>Ecdysozoa</taxon>
        <taxon>Nematoda</taxon>
        <taxon>Chromadorea</taxon>
        <taxon>Rhabditida</taxon>
        <taxon>Spirurina</taxon>
        <taxon>Spiruromorpha</taxon>
        <taxon>Filarioidea</taxon>
        <taxon>Onchocercidae</taxon>
        <taxon>Onchocerca</taxon>
    </lineage>
</organism>
<reference evidence="13 14" key="1">
    <citation type="submission" date="2015-12" db="EMBL/GenBank/DDBJ databases">
        <title>Draft genome of the nematode, Onchocerca flexuosa.</title>
        <authorList>
            <person name="Mitreva M."/>
        </authorList>
    </citation>
    <scope>NUCLEOTIDE SEQUENCE [LARGE SCALE GENOMIC DNA]</scope>
    <source>
        <strain evidence="13">Red Deer</strain>
    </source>
</reference>
<evidence type="ECO:0000256" key="8">
    <source>
        <dbReference type="ARBA" id="ARBA00022989"/>
    </source>
</evidence>
<keyword evidence="4" id="KW-0732">Signal</keyword>
<keyword evidence="5" id="KW-0677">Repeat</keyword>
<dbReference type="Proteomes" id="UP000242913">
    <property type="component" value="Unassembled WGS sequence"/>
</dbReference>
<dbReference type="AlphaFoldDB" id="A0A238BTJ4"/>
<keyword evidence="7" id="KW-0130">Cell adhesion</keyword>
<dbReference type="OrthoDB" id="6252479at2759"/>
<dbReference type="Pfam" id="PF00028">
    <property type="entry name" value="Cadherin"/>
    <property type="match status" value="4"/>
</dbReference>
<keyword evidence="8" id="KW-1133">Transmembrane helix</keyword>
<gene>
    <name evidence="13" type="ORF">X798_04775</name>
</gene>
<dbReference type="InterPro" id="IPR020894">
    <property type="entry name" value="Cadherin_CS"/>
</dbReference>